<name>A0AAV0AHK2_PHAPC</name>
<accession>A0AAV0AHK2</accession>
<keyword evidence="3" id="KW-1185">Reference proteome</keyword>
<dbReference type="EMBL" id="CALTRL010000252">
    <property type="protein sequence ID" value="CAH7667293.1"/>
    <property type="molecule type" value="Genomic_DNA"/>
</dbReference>
<organism evidence="2 3">
    <name type="scientific">Phakopsora pachyrhizi</name>
    <name type="common">Asian soybean rust disease fungus</name>
    <dbReference type="NCBI Taxonomy" id="170000"/>
    <lineage>
        <taxon>Eukaryota</taxon>
        <taxon>Fungi</taxon>
        <taxon>Dikarya</taxon>
        <taxon>Basidiomycota</taxon>
        <taxon>Pucciniomycotina</taxon>
        <taxon>Pucciniomycetes</taxon>
        <taxon>Pucciniales</taxon>
        <taxon>Phakopsoraceae</taxon>
        <taxon>Phakopsora</taxon>
    </lineage>
</organism>
<proteinExistence type="predicted"/>
<dbReference type="PANTHER" id="PTHR46689:SF1">
    <property type="entry name" value="PHOD-LIKE PHOSPHATASE DOMAIN-CONTAINING PROTEIN"/>
    <property type="match status" value="1"/>
</dbReference>
<feature type="domain" description="PhoD-like phosphatase" evidence="1">
    <location>
        <begin position="2"/>
        <end position="43"/>
    </location>
</feature>
<sequence>MNDHWCAQSHKKERNWLIEQFQKLGMLKKLRITFLSGDVHCAAVVNHKALLRCQTNEDMINLFKFDTNGNKLNNPRFMARRNYCAVRLVDDTDELEFNIRVEIQQGEGITKGYPVIVPPPNF</sequence>
<dbReference type="Proteomes" id="UP001153365">
    <property type="component" value="Unassembled WGS sequence"/>
</dbReference>
<dbReference type="AlphaFoldDB" id="A0AAV0AHK2"/>
<gene>
    <name evidence="2" type="ORF">PPACK8108_LOCUS1699</name>
</gene>
<evidence type="ECO:0000313" key="3">
    <source>
        <dbReference type="Proteomes" id="UP001153365"/>
    </source>
</evidence>
<dbReference type="Pfam" id="PF19050">
    <property type="entry name" value="PhoD_2"/>
    <property type="match status" value="2"/>
</dbReference>
<feature type="domain" description="PhoD-like phosphatase" evidence="1">
    <location>
        <begin position="53"/>
        <end position="92"/>
    </location>
</feature>
<evidence type="ECO:0000259" key="1">
    <source>
        <dbReference type="Pfam" id="PF19050"/>
    </source>
</evidence>
<evidence type="ECO:0000313" key="2">
    <source>
        <dbReference type="EMBL" id="CAH7667293.1"/>
    </source>
</evidence>
<comment type="caution">
    <text evidence="2">The sequence shown here is derived from an EMBL/GenBank/DDBJ whole genome shotgun (WGS) entry which is preliminary data.</text>
</comment>
<dbReference type="PANTHER" id="PTHR46689">
    <property type="entry name" value="MEMBRANE PROTEIN, PUTATIVE-RELATED"/>
    <property type="match status" value="1"/>
</dbReference>
<reference evidence="2" key="1">
    <citation type="submission" date="2022-06" db="EMBL/GenBank/DDBJ databases">
        <authorList>
            <consortium name="SYNGENTA / RWTH Aachen University"/>
        </authorList>
    </citation>
    <scope>NUCLEOTIDE SEQUENCE</scope>
</reference>
<dbReference type="InterPro" id="IPR043904">
    <property type="entry name" value="PhoD_2-like"/>
</dbReference>
<protein>
    <recommendedName>
        <fullName evidence="1">PhoD-like phosphatase domain-containing protein</fullName>
    </recommendedName>
</protein>
<dbReference type="GO" id="GO:0016020">
    <property type="term" value="C:membrane"/>
    <property type="evidence" value="ECO:0007669"/>
    <property type="project" value="TreeGrafter"/>
</dbReference>